<evidence type="ECO:0000313" key="11">
    <source>
        <dbReference type="Proteomes" id="UP000261540"/>
    </source>
</evidence>
<feature type="compositionally biased region" description="Basic and acidic residues" evidence="7">
    <location>
        <begin position="316"/>
        <end position="329"/>
    </location>
</feature>
<comment type="function">
    <text evidence="6">Required for proper positioning of a substantial amount of TPR at the nuclear basket (NB) through interaction with TPR.</text>
</comment>
<evidence type="ECO:0000256" key="5">
    <source>
        <dbReference type="ARBA" id="ARBA00023242"/>
    </source>
</evidence>
<keyword evidence="3" id="KW-0863">Zinc-finger</keyword>
<evidence type="ECO:0000256" key="2">
    <source>
        <dbReference type="ARBA" id="ARBA00022723"/>
    </source>
</evidence>
<evidence type="ECO:0000256" key="7">
    <source>
        <dbReference type="SAM" id="MobiDB-lite"/>
    </source>
</evidence>
<dbReference type="InterPro" id="IPR012935">
    <property type="entry name" value="NuBaID_N"/>
</dbReference>
<dbReference type="InterPro" id="IPR013909">
    <property type="entry name" value="NuBaID_C"/>
</dbReference>
<sequence>MAALGGCSNSADNLSDKNKSPQVTAQKVRQLLNEGVASEDSKQNAEAEQEGEAVAPNGVTQIPCEAVSKEAFFLRVESYSCLKWAGKPTLLSPLRCAQYGWVNVDCDMLKCSSCQAFLCVSLQPTLDIEKYDGRLGELTTLLQTQHEKFCFWPDFPCPERFWAIPIGEPDVLLSAFVDRYRSSCLLEQRLPAMRPEDLKAVSLTEDAIGVLLQLLEDELAREGRPAAPLPAEPVSVQVAACIVALCGWTASPSLTSLHLPALTCSYCLRKVGLWSFHQVEGLPRDADVSLEVPSTPTLGQDVHPATLPTPCRMKLRSQDTVRSHGHEPVELSPSPVWGRARSRESPSPTEELPSPQRGKRPVTRSQGQGEAVVAEVPSSPQRKAKRPRLSSGSMEAPLHRGVFDPVGQHRDWCPWVTAVSGDTLGETQLTKPQPLLPEAEHPLQAWKAALHLFLSMKKPDNTAESSLSQGLHDKSKRVFRIFHQWQLSSAH</sequence>
<dbReference type="Ensembl" id="ENSPKIT00000004292.1">
    <property type="protein sequence ID" value="ENSPKIP00000023605.1"/>
    <property type="gene ID" value="ENSPKIG00000007172.1"/>
</dbReference>
<feature type="domain" description="NuBaID C-terminal" evidence="9">
    <location>
        <begin position="240"/>
        <end position="427"/>
    </location>
</feature>
<dbReference type="CTD" id="51530"/>
<evidence type="ECO:0000259" key="9">
    <source>
        <dbReference type="Pfam" id="PF08600"/>
    </source>
</evidence>
<dbReference type="OrthoDB" id="614844at2759"/>
<dbReference type="GO" id="GO:0005634">
    <property type="term" value="C:nucleus"/>
    <property type="evidence" value="ECO:0007669"/>
    <property type="project" value="UniProtKB-SubCell"/>
</dbReference>
<dbReference type="GeneTree" id="ENSGT00390000006086"/>
<proteinExistence type="predicted"/>
<dbReference type="AlphaFoldDB" id="A0A3B3S0D7"/>
<name>A0A3B3S0D7_9TELE</name>
<dbReference type="PANTHER" id="PTHR15835:SF6">
    <property type="entry name" value="ZINC FINGER C3HC-TYPE PROTEIN 1"/>
    <property type="match status" value="1"/>
</dbReference>
<dbReference type="GeneID" id="111835347"/>
<dbReference type="Proteomes" id="UP000261540">
    <property type="component" value="Unplaced"/>
</dbReference>
<organism evidence="10 11">
    <name type="scientific">Paramormyrops kingsleyae</name>
    <dbReference type="NCBI Taxonomy" id="1676925"/>
    <lineage>
        <taxon>Eukaryota</taxon>
        <taxon>Metazoa</taxon>
        <taxon>Chordata</taxon>
        <taxon>Craniata</taxon>
        <taxon>Vertebrata</taxon>
        <taxon>Euteleostomi</taxon>
        <taxon>Actinopterygii</taxon>
        <taxon>Neopterygii</taxon>
        <taxon>Teleostei</taxon>
        <taxon>Osteoglossocephala</taxon>
        <taxon>Osteoglossomorpha</taxon>
        <taxon>Osteoglossiformes</taxon>
        <taxon>Mormyridae</taxon>
        <taxon>Paramormyrops</taxon>
    </lineage>
</organism>
<feature type="region of interest" description="Disordered" evidence="7">
    <location>
        <begin position="316"/>
        <end position="397"/>
    </location>
</feature>
<protein>
    <submittedName>
        <fullName evidence="10">Zinc finger, C3HC-type containing 1</fullName>
    </submittedName>
</protein>
<evidence type="ECO:0000256" key="6">
    <source>
        <dbReference type="ARBA" id="ARBA00044931"/>
    </source>
</evidence>
<keyword evidence="11" id="KW-1185">Reference proteome</keyword>
<feature type="region of interest" description="Disordered" evidence="7">
    <location>
        <begin position="292"/>
        <end position="311"/>
    </location>
</feature>
<feature type="domain" description="C3HC-type" evidence="8">
    <location>
        <begin position="67"/>
        <end position="192"/>
    </location>
</feature>
<evidence type="ECO:0000259" key="8">
    <source>
        <dbReference type="Pfam" id="PF07967"/>
    </source>
</evidence>
<keyword evidence="4" id="KW-0862">Zinc</keyword>
<evidence type="ECO:0000313" key="10">
    <source>
        <dbReference type="Ensembl" id="ENSPKIP00000023605.1"/>
    </source>
</evidence>
<dbReference type="STRING" id="1676925.ENSPKIP00000023605"/>
<reference evidence="10" key="2">
    <citation type="submission" date="2025-09" db="UniProtKB">
        <authorList>
            <consortium name="Ensembl"/>
        </authorList>
    </citation>
    <scope>IDENTIFICATION</scope>
</reference>
<feature type="region of interest" description="Disordered" evidence="7">
    <location>
        <begin position="1"/>
        <end position="26"/>
    </location>
</feature>
<keyword evidence="5" id="KW-0539">Nucleus</keyword>
<evidence type="ECO:0000256" key="3">
    <source>
        <dbReference type="ARBA" id="ARBA00022771"/>
    </source>
</evidence>
<dbReference type="RefSeq" id="XP_023651318.1">
    <property type="nucleotide sequence ID" value="XM_023795550.2"/>
</dbReference>
<dbReference type="KEGG" id="pki:111835347"/>
<accession>A0A3B3S0D7</accession>
<reference evidence="10" key="1">
    <citation type="submission" date="2025-08" db="UniProtKB">
        <authorList>
            <consortium name="Ensembl"/>
        </authorList>
    </citation>
    <scope>IDENTIFICATION</scope>
</reference>
<evidence type="ECO:0000256" key="4">
    <source>
        <dbReference type="ARBA" id="ARBA00022833"/>
    </source>
</evidence>
<dbReference type="Pfam" id="PF08600">
    <property type="entry name" value="NuBaID_C"/>
    <property type="match status" value="1"/>
</dbReference>
<comment type="subcellular location">
    <subcellularLocation>
        <location evidence="1">Nucleus</location>
    </subcellularLocation>
</comment>
<dbReference type="PANTHER" id="PTHR15835">
    <property type="entry name" value="NUCLEAR-INTERACTING PARTNER OF ALK"/>
    <property type="match status" value="1"/>
</dbReference>
<keyword evidence="2" id="KW-0479">Metal-binding</keyword>
<feature type="compositionally biased region" description="Low complexity" evidence="7">
    <location>
        <begin position="345"/>
        <end position="355"/>
    </location>
</feature>
<evidence type="ECO:0000256" key="1">
    <source>
        <dbReference type="ARBA" id="ARBA00004123"/>
    </source>
</evidence>
<dbReference type="Pfam" id="PF07967">
    <property type="entry name" value="zf-C3HC"/>
    <property type="match status" value="1"/>
</dbReference>
<dbReference type="GO" id="GO:0008270">
    <property type="term" value="F:zinc ion binding"/>
    <property type="evidence" value="ECO:0007669"/>
    <property type="project" value="UniProtKB-KW"/>
</dbReference>